<comment type="caution">
    <text evidence="4">The sequence shown here is derived from an EMBL/GenBank/DDBJ whole genome shotgun (WGS) entry which is preliminary data.</text>
</comment>
<dbReference type="AlphaFoldDB" id="A0A9W6R872"/>
<evidence type="ECO:0000313" key="5">
    <source>
        <dbReference type="Proteomes" id="UP001165136"/>
    </source>
</evidence>
<keyword evidence="1 2" id="KW-0238">DNA-binding</keyword>
<keyword evidence="5" id="KW-1185">Reference proteome</keyword>
<reference evidence="4" key="1">
    <citation type="submission" date="2023-03" db="EMBL/GenBank/DDBJ databases">
        <title>Amycolatopsis taiwanensis NBRC 103393.</title>
        <authorList>
            <person name="Ichikawa N."/>
            <person name="Sato H."/>
            <person name="Tonouchi N."/>
        </authorList>
    </citation>
    <scope>NUCLEOTIDE SEQUENCE</scope>
    <source>
        <strain evidence="4">NBRC 103393</strain>
    </source>
</reference>
<feature type="DNA-binding region" description="H-T-H motif" evidence="2">
    <location>
        <begin position="25"/>
        <end position="44"/>
    </location>
</feature>
<organism evidence="4 5">
    <name type="scientific">Amycolatopsis taiwanensis</name>
    <dbReference type="NCBI Taxonomy" id="342230"/>
    <lineage>
        <taxon>Bacteria</taxon>
        <taxon>Bacillati</taxon>
        <taxon>Actinomycetota</taxon>
        <taxon>Actinomycetes</taxon>
        <taxon>Pseudonocardiales</taxon>
        <taxon>Pseudonocardiaceae</taxon>
        <taxon>Amycolatopsis</taxon>
    </lineage>
</organism>
<dbReference type="Pfam" id="PF17932">
    <property type="entry name" value="TetR_C_24"/>
    <property type="match status" value="1"/>
</dbReference>
<dbReference type="RefSeq" id="WP_027944360.1">
    <property type="nucleotide sequence ID" value="NZ_BSTI01000015.1"/>
</dbReference>
<evidence type="ECO:0000259" key="3">
    <source>
        <dbReference type="PROSITE" id="PS50977"/>
    </source>
</evidence>
<evidence type="ECO:0000256" key="1">
    <source>
        <dbReference type="ARBA" id="ARBA00023125"/>
    </source>
</evidence>
<dbReference type="GO" id="GO:0000976">
    <property type="term" value="F:transcription cis-regulatory region binding"/>
    <property type="evidence" value="ECO:0007669"/>
    <property type="project" value="TreeGrafter"/>
</dbReference>
<dbReference type="PANTHER" id="PTHR30055:SF200">
    <property type="entry name" value="HTH-TYPE TRANSCRIPTIONAL REPRESSOR BDCR"/>
    <property type="match status" value="1"/>
</dbReference>
<dbReference type="GO" id="GO:0003700">
    <property type="term" value="F:DNA-binding transcription factor activity"/>
    <property type="evidence" value="ECO:0007669"/>
    <property type="project" value="TreeGrafter"/>
</dbReference>
<dbReference type="Proteomes" id="UP001165136">
    <property type="component" value="Unassembled WGS sequence"/>
</dbReference>
<proteinExistence type="predicted"/>
<dbReference type="Pfam" id="PF00440">
    <property type="entry name" value="TetR_N"/>
    <property type="match status" value="1"/>
</dbReference>
<dbReference type="InterPro" id="IPR001647">
    <property type="entry name" value="HTH_TetR"/>
</dbReference>
<evidence type="ECO:0000313" key="4">
    <source>
        <dbReference type="EMBL" id="GLY69235.1"/>
    </source>
</evidence>
<dbReference type="PRINTS" id="PR00455">
    <property type="entry name" value="HTHTETR"/>
</dbReference>
<evidence type="ECO:0000256" key="2">
    <source>
        <dbReference type="PROSITE-ProRule" id="PRU00335"/>
    </source>
</evidence>
<dbReference type="Gene3D" id="1.10.357.10">
    <property type="entry name" value="Tetracycline Repressor, domain 2"/>
    <property type="match status" value="1"/>
</dbReference>
<dbReference type="PANTHER" id="PTHR30055">
    <property type="entry name" value="HTH-TYPE TRANSCRIPTIONAL REGULATOR RUTR"/>
    <property type="match status" value="1"/>
</dbReference>
<dbReference type="SUPFAM" id="SSF46689">
    <property type="entry name" value="Homeodomain-like"/>
    <property type="match status" value="1"/>
</dbReference>
<name>A0A9W6R872_9PSEU</name>
<dbReference type="SUPFAM" id="SSF48498">
    <property type="entry name" value="Tetracyclin repressor-like, C-terminal domain"/>
    <property type="match status" value="1"/>
</dbReference>
<dbReference type="PROSITE" id="PS50977">
    <property type="entry name" value="HTH_TETR_2"/>
    <property type="match status" value="1"/>
</dbReference>
<feature type="domain" description="HTH tetR-type" evidence="3">
    <location>
        <begin position="2"/>
        <end position="62"/>
    </location>
</feature>
<accession>A0A9W6R872</accession>
<dbReference type="InterPro" id="IPR009057">
    <property type="entry name" value="Homeodomain-like_sf"/>
</dbReference>
<sequence>MTLTEQRVRAAAVKLFADKGFHGTGIRELAQAAKISSASLYHYMGTKEELLEGIMCECLDRLLAAARQVPASDPRDRLAGLVALHVLTHAIEPAQTRVVDHEVHVLSPEARSEVVRRRDEYERLWAETIEEGIAAGVFHDTRPTLTRLALLEMCNGVSRWYSPHGPLSLEELATHFARLAIRMLGGEENDFSATVGHARSVVSTVWKRTL</sequence>
<gene>
    <name evidence="4" type="ORF">Atai01_58540</name>
</gene>
<dbReference type="InterPro" id="IPR041490">
    <property type="entry name" value="KstR2_TetR_C"/>
</dbReference>
<dbReference type="InterPro" id="IPR050109">
    <property type="entry name" value="HTH-type_TetR-like_transc_reg"/>
</dbReference>
<dbReference type="EMBL" id="BSTI01000015">
    <property type="protein sequence ID" value="GLY69235.1"/>
    <property type="molecule type" value="Genomic_DNA"/>
</dbReference>
<dbReference type="InterPro" id="IPR036271">
    <property type="entry name" value="Tet_transcr_reg_TetR-rel_C_sf"/>
</dbReference>
<protein>
    <submittedName>
        <fullName evidence="4">TetR family transcriptional regulator</fullName>
    </submittedName>
</protein>